<keyword evidence="2 6" id="KW-0349">Heme</keyword>
<name>A0A8J3EQQ6_9PROT</name>
<dbReference type="GO" id="GO:0009055">
    <property type="term" value="F:electron transfer activity"/>
    <property type="evidence" value="ECO:0007669"/>
    <property type="project" value="InterPro"/>
</dbReference>
<keyword evidence="3 6" id="KW-0479">Metal-binding</keyword>
<evidence type="ECO:0000256" key="4">
    <source>
        <dbReference type="ARBA" id="ARBA00022982"/>
    </source>
</evidence>
<dbReference type="SUPFAM" id="SSF46626">
    <property type="entry name" value="Cytochrome c"/>
    <property type="match status" value="1"/>
</dbReference>
<evidence type="ECO:0000256" key="5">
    <source>
        <dbReference type="ARBA" id="ARBA00023004"/>
    </source>
</evidence>
<dbReference type="Gene3D" id="1.10.760.10">
    <property type="entry name" value="Cytochrome c-like domain"/>
    <property type="match status" value="1"/>
</dbReference>
<keyword evidence="4" id="KW-0249">Electron transport</keyword>
<dbReference type="PRINTS" id="PR00604">
    <property type="entry name" value="CYTCHRMECIAB"/>
</dbReference>
<dbReference type="InterPro" id="IPR002327">
    <property type="entry name" value="Cyt_c_1A/1B"/>
</dbReference>
<dbReference type="AlphaFoldDB" id="A0A8J3EQQ6"/>
<evidence type="ECO:0000313" key="8">
    <source>
        <dbReference type="EMBL" id="GGH96323.1"/>
    </source>
</evidence>
<keyword evidence="5 6" id="KW-0408">Iron</keyword>
<dbReference type="EMBL" id="BMGZ01000001">
    <property type="protein sequence ID" value="GGH96323.1"/>
    <property type="molecule type" value="Genomic_DNA"/>
</dbReference>
<reference evidence="8" key="2">
    <citation type="submission" date="2020-09" db="EMBL/GenBank/DDBJ databases">
        <authorList>
            <person name="Sun Q."/>
            <person name="Zhou Y."/>
        </authorList>
    </citation>
    <scope>NUCLEOTIDE SEQUENCE</scope>
    <source>
        <strain evidence="8">CGMCC 1.14984</strain>
    </source>
</reference>
<dbReference type="InterPro" id="IPR036909">
    <property type="entry name" value="Cyt_c-like_dom_sf"/>
</dbReference>
<dbReference type="InterPro" id="IPR009056">
    <property type="entry name" value="Cyt_c-like_dom"/>
</dbReference>
<comment type="caution">
    <text evidence="8">The sequence shown here is derived from an EMBL/GenBank/DDBJ whole genome shotgun (WGS) entry which is preliminary data.</text>
</comment>
<evidence type="ECO:0000256" key="2">
    <source>
        <dbReference type="ARBA" id="ARBA00022617"/>
    </source>
</evidence>
<organism evidence="8 9">
    <name type="scientific">Aquisalinus luteolus</name>
    <dbReference type="NCBI Taxonomy" id="1566827"/>
    <lineage>
        <taxon>Bacteria</taxon>
        <taxon>Pseudomonadati</taxon>
        <taxon>Pseudomonadota</taxon>
        <taxon>Alphaproteobacteria</taxon>
        <taxon>Parvularculales</taxon>
        <taxon>Parvularculaceae</taxon>
        <taxon>Aquisalinus</taxon>
    </lineage>
</organism>
<feature type="domain" description="Cytochrome c" evidence="7">
    <location>
        <begin position="42"/>
        <end position="142"/>
    </location>
</feature>
<evidence type="ECO:0000259" key="7">
    <source>
        <dbReference type="PROSITE" id="PS51007"/>
    </source>
</evidence>
<dbReference type="GO" id="GO:0046872">
    <property type="term" value="F:metal ion binding"/>
    <property type="evidence" value="ECO:0007669"/>
    <property type="project" value="UniProtKB-KW"/>
</dbReference>
<accession>A0A8J3EQQ6</accession>
<keyword evidence="1" id="KW-0813">Transport</keyword>
<dbReference type="PROSITE" id="PS51007">
    <property type="entry name" value="CYTC"/>
    <property type="match status" value="1"/>
</dbReference>
<dbReference type="Pfam" id="PF00034">
    <property type="entry name" value="Cytochrom_C"/>
    <property type="match status" value="1"/>
</dbReference>
<protein>
    <recommendedName>
        <fullName evidence="7">Cytochrome c domain-containing protein</fullName>
    </recommendedName>
</protein>
<dbReference type="Proteomes" id="UP000621856">
    <property type="component" value="Unassembled WGS sequence"/>
</dbReference>
<dbReference type="PROSITE" id="PS51257">
    <property type="entry name" value="PROKAR_LIPOPROTEIN"/>
    <property type="match status" value="1"/>
</dbReference>
<proteinExistence type="predicted"/>
<evidence type="ECO:0000256" key="3">
    <source>
        <dbReference type="ARBA" id="ARBA00022723"/>
    </source>
</evidence>
<gene>
    <name evidence="8" type="ORF">GCM10011355_14950</name>
</gene>
<evidence type="ECO:0000313" key="9">
    <source>
        <dbReference type="Proteomes" id="UP000621856"/>
    </source>
</evidence>
<evidence type="ECO:0000256" key="6">
    <source>
        <dbReference type="PROSITE-ProRule" id="PRU00433"/>
    </source>
</evidence>
<dbReference type="PANTHER" id="PTHR11961">
    <property type="entry name" value="CYTOCHROME C"/>
    <property type="match status" value="1"/>
</dbReference>
<dbReference type="GO" id="GO:0020037">
    <property type="term" value="F:heme binding"/>
    <property type="evidence" value="ECO:0007669"/>
    <property type="project" value="InterPro"/>
</dbReference>
<sequence>MAMRNTLLSAIMIPTAMLLSSCGNGEPAQPQLSDEERLAMAPSVKNGERQFLQCAVCHDRVEGTGHRVGPNLWGIVGAPAARHEDFTYSKALERSGLVWDTATLDAYIQDPKEVVPGGRMAYAGLDNEADRRDLVAYLETLK</sequence>
<reference evidence="8" key="1">
    <citation type="journal article" date="2014" name="Int. J. Syst. Evol. Microbiol.">
        <title>Complete genome sequence of Corynebacterium casei LMG S-19264T (=DSM 44701T), isolated from a smear-ripened cheese.</title>
        <authorList>
            <consortium name="US DOE Joint Genome Institute (JGI-PGF)"/>
            <person name="Walter F."/>
            <person name="Albersmeier A."/>
            <person name="Kalinowski J."/>
            <person name="Ruckert C."/>
        </authorList>
    </citation>
    <scope>NUCLEOTIDE SEQUENCE</scope>
    <source>
        <strain evidence="8">CGMCC 1.14984</strain>
    </source>
</reference>
<evidence type="ECO:0000256" key="1">
    <source>
        <dbReference type="ARBA" id="ARBA00022448"/>
    </source>
</evidence>